<keyword evidence="2" id="KW-0732">Signal</keyword>
<evidence type="ECO:0000256" key="2">
    <source>
        <dbReference type="SAM" id="SignalP"/>
    </source>
</evidence>
<keyword evidence="4" id="KW-1185">Reference proteome</keyword>
<name>A0A8S1W9Q6_PAROT</name>
<gene>
    <name evidence="3" type="ORF">POCTA_138.1.T0830182</name>
</gene>
<feature type="transmembrane region" description="Helical" evidence="1">
    <location>
        <begin position="67"/>
        <end position="90"/>
    </location>
</feature>
<feature type="chain" id="PRO_5035787754" description="Transmembrane protein" evidence="2">
    <location>
        <begin position="20"/>
        <end position="285"/>
    </location>
</feature>
<dbReference type="Proteomes" id="UP000683925">
    <property type="component" value="Unassembled WGS sequence"/>
</dbReference>
<evidence type="ECO:0000313" key="4">
    <source>
        <dbReference type="Proteomes" id="UP000683925"/>
    </source>
</evidence>
<dbReference type="AlphaFoldDB" id="A0A8S1W9Q6"/>
<evidence type="ECO:0008006" key="5">
    <source>
        <dbReference type="Google" id="ProtNLM"/>
    </source>
</evidence>
<reference evidence="3" key="1">
    <citation type="submission" date="2021-01" db="EMBL/GenBank/DDBJ databases">
        <authorList>
            <consortium name="Genoscope - CEA"/>
            <person name="William W."/>
        </authorList>
    </citation>
    <scope>NUCLEOTIDE SEQUENCE</scope>
</reference>
<organism evidence="3 4">
    <name type="scientific">Paramecium octaurelia</name>
    <dbReference type="NCBI Taxonomy" id="43137"/>
    <lineage>
        <taxon>Eukaryota</taxon>
        <taxon>Sar</taxon>
        <taxon>Alveolata</taxon>
        <taxon>Ciliophora</taxon>
        <taxon>Intramacronucleata</taxon>
        <taxon>Oligohymenophorea</taxon>
        <taxon>Peniculida</taxon>
        <taxon>Parameciidae</taxon>
        <taxon>Paramecium</taxon>
    </lineage>
</organism>
<keyword evidence="1" id="KW-0472">Membrane</keyword>
<keyword evidence="1" id="KW-1133">Transmembrane helix</keyword>
<feature type="transmembrane region" description="Helical" evidence="1">
    <location>
        <begin position="102"/>
        <end position="121"/>
    </location>
</feature>
<dbReference type="OrthoDB" id="284782at2759"/>
<accession>A0A8S1W9Q6</accession>
<comment type="caution">
    <text evidence="3">The sequence shown here is derived from an EMBL/GenBank/DDBJ whole genome shotgun (WGS) entry which is preliminary data.</text>
</comment>
<keyword evidence="1" id="KW-0812">Transmembrane</keyword>
<feature type="signal peptide" evidence="2">
    <location>
        <begin position="1"/>
        <end position="19"/>
    </location>
</feature>
<dbReference type="EMBL" id="CAJJDP010000082">
    <property type="protein sequence ID" value="CAD8184609.1"/>
    <property type="molecule type" value="Genomic_DNA"/>
</dbReference>
<sequence length="285" mass="33168">MVPILIMVIQMELTQLVLNCSILNGKISKYMSKINQISVNFSPNTLSVYGMLRQEDKKPNQMAMTNVLIQSVFFLIVIHQHLVVFISQFVYGHMLIQDNKMATQMVALKLLIQFVSLLRVLNQNLMVQKSLSFMECQNKVIKSKIRWTYELCSISVLFSRCQDNFVRIWDVLTVQQKLKQMVNQIGLNQSVSLQMVLYQPFGAQICISVYWMLSQENKWPNQIIIQMVFIESAPLLMVKNQHRSVEMILSAYGICKKQSKSNLQIQLKRNPYIIPQLLKRHSFSK</sequence>
<proteinExistence type="predicted"/>
<evidence type="ECO:0000256" key="1">
    <source>
        <dbReference type="SAM" id="Phobius"/>
    </source>
</evidence>
<protein>
    <recommendedName>
        <fullName evidence="5">Transmembrane protein</fullName>
    </recommendedName>
</protein>
<evidence type="ECO:0000313" key="3">
    <source>
        <dbReference type="EMBL" id="CAD8184609.1"/>
    </source>
</evidence>